<dbReference type="InParanoid" id="Q01SI7"/>
<accession>Q01SI7</accession>
<name>Q01SI7_SOLUE</name>
<dbReference type="HOGENOM" id="CLU_939756_0_0_0"/>
<reference evidence="1" key="1">
    <citation type="submission" date="2006-10" db="EMBL/GenBank/DDBJ databases">
        <title>Complete sequence of Solibacter usitatus Ellin6076.</title>
        <authorList>
            <consortium name="US DOE Joint Genome Institute"/>
            <person name="Copeland A."/>
            <person name="Lucas S."/>
            <person name="Lapidus A."/>
            <person name="Barry K."/>
            <person name="Detter J.C."/>
            <person name="Glavina del Rio T."/>
            <person name="Hammon N."/>
            <person name="Israni S."/>
            <person name="Dalin E."/>
            <person name="Tice H."/>
            <person name="Pitluck S."/>
            <person name="Thompson L.S."/>
            <person name="Brettin T."/>
            <person name="Bruce D."/>
            <person name="Han C."/>
            <person name="Tapia R."/>
            <person name="Gilna P."/>
            <person name="Schmutz J."/>
            <person name="Larimer F."/>
            <person name="Land M."/>
            <person name="Hauser L."/>
            <person name="Kyrpides N."/>
            <person name="Mikhailova N."/>
            <person name="Janssen P.H."/>
            <person name="Kuske C.R."/>
            <person name="Richardson P."/>
        </authorList>
    </citation>
    <scope>NUCLEOTIDE SEQUENCE</scope>
    <source>
        <strain evidence="1">Ellin6076</strain>
    </source>
</reference>
<evidence type="ECO:0000313" key="1">
    <source>
        <dbReference type="EMBL" id="ABJ87383.1"/>
    </source>
</evidence>
<gene>
    <name evidence="1" type="ordered locus">Acid_6459</name>
</gene>
<dbReference type="eggNOG" id="ENOG502ZR2S">
    <property type="taxonomic scope" value="Bacteria"/>
</dbReference>
<organism evidence="1">
    <name type="scientific">Solibacter usitatus (strain Ellin6076)</name>
    <dbReference type="NCBI Taxonomy" id="234267"/>
    <lineage>
        <taxon>Bacteria</taxon>
        <taxon>Pseudomonadati</taxon>
        <taxon>Acidobacteriota</taxon>
        <taxon>Terriglobia</taxon>
        <taxon>Bryobacterales</taxon>
        <taxon>Solibacteraceae</taxon>
        <taxon>Candidatus Solibacter</taxon>
    </lineage>
</organism>
<proteinExistence type="predicted"/>
<sequence>MADIVIVLFSRESMPSRWARAQWEGALVTEPAEEGVRIAFLKCDDCIPPRVLTPMFEATRLRDVKRWVRGSTASEPASTEFSADLEVLGIAIADRPGVETVEHIALAREFVRCFRGDFDAVLHVDCVTGTLADMSGDLANQLGLHLEGELADNIDHLRVFCEVRRLLIVLEGGAPYELTFGGRCSTLISTEAGEPSPDELRTLARAFDATDDWSELCRLARMVRRIGREQFRLAECYEIMKQWRTMADENDDRPAVDEASREIVWILDGWGRTDEARQIEQLRAQEFDEQLPLFFE</sequence>
<dbReference type="EMBL" id="CP000473">
    <property type="protein sequence ID" value="ABJ87383.1"/>
    <property type="molecule type" value="Genomic_DNA"/>
</dbReference>
<protein>
    <submittedName>
        <fullName evidence="1">Uncharacterized protein</fullName>
    </submittedName>
</protein>
<dbReference type="STRING" id="234267.Acid_6459"/>
<dbReference type="KEGG" id="sus:Acid_6459"/>
<dbReference type="AlphaFoldDB" id="Q01SI7"/>